<dbReference type="GO" id="GO:0003677">
    <property type="term" value="F:DNA binding"/>
    <property type="evidence" value="ECO:0007669"/>
    <property type="project" value="InterPro"/>
</dbReference>
<dbReference type="KEGG" id="mmw:Mmwyl1_0267"/>
<protein>
    <submittedName>
        <fullName evidence="2">Transposase and inactivated derivatives</fullName>
    </submittedName>
</protein>
<feature type="domain" description="Transposase IS200-like" evidence="1">
    <location>
        <begin position="9"/>
        <end position="96"/>
    </location>
</feature>
<dbReference type="SUPFAM" id="SSF143422">
    <property type="entry name" value="Transposase IS200-like"/>
    <property type="match status" value="1"/>
</dbReference>
<dbReference type="PANTHER" id="PTHR34322">
    <property type="entry name" value="TRANSPOSASE, Y1_TNP DOMAIN-CONTAINING"/>
    <property type="match status" value="1"/>
</dbReference>
<dbReference type="OrthoDB" id="9814067at2"/>
<dbReference type="InterPro" id="IPR002686">
    <property type="entry name" value="Transposase_17"/>
</dbReference>
<gene>
    <name evidence="2" type="ordered locus">Mmwyl1_0267</name>
</gene>
<dbReference type="STRING" id="400668.Mmwyl1_0267"/>
<sequence length="104" mass="12182">MPRKPRFFLPNIQVHVIQRGASREPVFFEDEDYKAYAFWMKEAAVKYNVAMHAFVFMTNPVHILLTAQSSMGVSQFMQHIGRCYVPFMPTVCKLFNVKLFGVFR</sequence>
<accession>A6VRY0</accession>
<dbReference type="SMART" id="SM01321">
    <property type="entry name" value="Y1_Tnp"/>
    <property type="match status" value="1"/>
</dbReference>
<dbReference type="EMBL" id="CP000749">
    <property type="protein sequence ID" value="ABR69209.1"/>
    <property type="molecule type" value="Genomic_DNA"/>
</dbReference>
<dbReference type="Gene3D" id="3.30.70.1290">
    <property type="entry name" value="Transposase IS200-like"/>
    <property type="match status" value="1"/>
</dbReference>
<dbReference type="InterPro" id="IPR036515">
    <property type="entry name" value="Transposase_17_sf"/>
</dbReference>
<evidence type="ECO:0000259" key="1">
    <source>
        <dbReference type="SMART" id="SM01321"/>
    </source>
</evidence>
<proteinExistence type="predicted"/>
<dbReference type="GO" id="GO:0004803">
    <property type="term" value="F:transposase activity"/>
    <property type="evidence" value="ECO:0007669"/>
    <property type="project" value="InterPro"/>
</dbReference>
<dbReference type="AlphaFoldDB" id="A6VRY0"/>
<organism evidence="2">
    <name type="scientific">Marinomonas sp. (strain MWYL1)</name>
    <dbReference type="NCBI Taxonomy" id="400668"/>
    <lineage>
        <taxon>Bacteria</taxon>
        <taxon>Pseudomonadati</taxon>
        <taxon>Pseudomonadota</taxon>
        <taxon>Gammaproteobacteria</taxon>
        <taxon>Oceanospirillales</taxon>
        <taxon>Oceanospirillaceae</taxon>
        <taxon>Marinomonas</taxon>
    </lineage>
</organism>
<reference evidence="2" key="1">
    <citation type="submission" date="2007-06" db="EMBL/GenBank/DDBJ databases">
        <title>Complete sequence of Marinomonas sp. MWYL1.</title>
        <authorList>
            <consortium name="US DOE Joint Genome Institute"/>
            <person name="Copeland A."/>
            <person name="Lucas S."/>
            <person name="Lapidus A."/>
            <person name="Barry K."/>
            <person name="Glavina del Rio T."/>
            <person name="Dalin E."/>
            <person name="Tice H."/>
            <person name="Pitluck S."/>
            <person name="Kiss H."/>
            <person name="Brettin T."/>
            <person name="Bruce D."/>
            <person name="Detter J.C."/>
            <person name="Han C."/>
            <person name="Schmutz J."/>
            <person name="Larimer F."/>
            <person name="Land M."/>
            <person name="Hauser L."/>
            <person name="Kyrpides N."/>
            <person name="Kim E."/>
            <person name="Johnston A.W.B."/>
            <person name="Todd J.D."/>
            <person name="Rogers R."/>
            <person name="Wexler M."/>
            <person name="Bond P.L."/>
            <person name="Li Y."/>
            <person name="Richardson P."/>
        </authorList>
    </citation>
    <scope>NUCLEOTIDE SEQUENCE [LARGE SCALE GENOMIC DNA]</scope>
    <source>
        <strain evidence="2">MWYL1</strain>
    </source>
</reference>
<dbReference type="eggNOG" id="COG1943">
    <property type="taxonomic scope" value="Bacteria"/>
</dbReference>
<dbReference type="GO" id="GO:0006313">
    <property type="term" value="P:DNA transposition"/>
    <property type="evidence" value="ECO:0007669"/>
    <property type="project" value="InterPro"/>
</dbReference>
<dbReference type="Pfam" id="PF01797">
    <property type="entry name" value="Y1_Tnp"/>
    <property type="match status" value="1"/>
</dbReference>
<dbReference type="HOGENOM" id="CLU_068226_4_3_6"/>
<dbReference type="PANTHER" id="PTHR34322:SF2">
    <property type="entry name" value="TRANSPOSASE IS200-LIKE DOMAIN-CONTAINING PROTEIN"/>
    <property type="match status" value="1"/>
</dbReference>
<name>A6VRY0_MARMS</name>
<evidence type="ECO:0000313" key="2">
    <source>
        <dbReference type="EMBL" id="ABR69209.1"/>
    </source>
</evidence>